<feature type="compositionally biased region" description="Basic and acidic residues" evidence="1">
    <location>
        <begin position="877"/>
        <end position="894"/>
    </location>
</feature>
<feature type="region of interest" description="Disordered" evidence="1">
    <location>
        <begin position="869"/>
        <end position="896"/>
    </location>
</feature>
<evidence type="ECO:0000313" key="3">
    <source>
        <dbReference type="Proteomes" id="UP000193944"/>
    </source>
</evidence>
<dbReference type="STRING" id="1754192.A0A1Y1XPN2"/>
<feature type="region of interest" description="Disordered" evidence="1">
    <location>
        <begin position="24"/>
        <end position="48"/>
    </location>
</feature>
<dbReference type="EMBL" id="MCFG01000006">
    <property type="protein sequence ID" value="ORX87692.1"/>
    <property type="molecule type" value="Genomic_DNA"/>
</dbReference>
<dbReference type="Proteomes" id="UP000193944">
    <property type="component" value="Unassembled WGS sequence"/>
</dbReference>
<accession>A0A1Y1XPN2</accession>
<comment type="caution">
    <text evidence="2">The sequence shown here is derived from an EMBL/GenBank/DDBJ whole genome shotgun (WGS) entry which is preliminary data.</text>
</comment>
<name>A0A1Y1XPN2_9FUNG</name>
<feature type="compositionally biased region" description="Basic residues" evidence="1">
    <location>
        <begin position="34"/>
        <end position="44"/>
    </location>
</feature>
<evidence type="ECO:0000256" key="1">
    <source>
        <dbReference type="SAM" id="MobiDB-lite"/>
    </source>
</evidence>
<protein>
    <submittedName>
        <fullName evidence="2">Uncharacterized protein</fullName>
    </submittedName>
</protein>
<organism evidence="2 3">
    <name type="scientific">Anaeromyces robustus</name>
    <dbReference type="NCBI Taxonomy" id="1754192"/>
    <lineage>
        <taxon>Eukaryota</taxon>
        <taxon>Fungi</taxon>
        <taxon>Fungi incertae sedis</taxon>
        <taxon>Chytridiomycota</taxon>
        <taxon>Chytridiomycota incertae sedis</taxon>
        <taxon>Neocallimastigomycetes</taxon>
        <taxon>Neocallimastigales</taxon>
        <taxon>Neocallimastigaceae</taxon>
        <taxon>Anaeromyces</taxon>
    </lineage>
</organism>
<evidence type="ECO:0000313" key="2">
    <source>
        <dbReference type="EMBL" id="ORX87692.1"/>
    </source>
</evidence>
<feature type="region of interest" description="Disordered" evidence="1">
    <location>
        <begin position="734"/>
        <end position="756"/>
    </location>
</feature>
<feature type="compositionally biased region" description="Polar residues" evidence="1">
    <location>
        <begin position="821"/>
        <end position="832"/>
    </location>
</feature>
<feature type="compositionally biased region" description="Basic residues" evidence="1">
    <location>
        <begin position="806"/>
        <end position="816"/>
    </location>
</feature>
<feature type="region of interest" description="Disordered" evidence="1">
    <location>
        <begin position="311"/>
        <end position="367"/>
    </location>
</feature>
<proteinExistence type="predicted"/>
<feature type="region of interest" description="Disordered" evidence="1">
    <location>
        <begin position="802"/>
        <end position="832"/>
    </location>
</feature>
<dbReference type="AlphaFoldDB" id="A0A1Y1XPN2"/>
<dbReference type="OrthoDB" id="2152761at2759"/>
<feature type="compositionally biased region" description="Low complexity" evidence="1">
    <location>
        <begin position="318"/>
        <end position="329"/>
    </location>
</feature>
<sequence>MVVSKSDKTQRIVESLINNQQLTNKNVKLEKNKNKGGKKNKKEKTKKEVVNNDLYVEIQNNEVEQQQQQQYQQQEQEQEQEQQQQLYDEFITATPDYLSYQNNQQLQLQQQQQFQNQFYNDGISNNSSPIQTDYYSIYNQLATNTLLSNVLGYNGYSQPMSSYYSPSPVYSTYSDVERSAIPMYSPNIYSYPLSAPINYNGYVIPYNLGMDMYDVSPTTKKSSNRRKKNKNTKKQALKDYLNHEQQVIAQFHKNIKENKFNKIAGKKKNNKDQKEIKKKRRLASKNLKINTKSQQKVIPIFDHNQIIKNRTRNKENYDGNNNNNQSIYNTGDAFPKYTKPVKKSSSNYNKKEPELQQQIQPSMSRNAPSGYSFDALPKRNTNIEFLLNNELILSFLNNVYNGFNWTSKLTNSKTNKNIGFLTKDNKSNEVISWKNSQTPGDKYSVASLLSMANSPVESGSIAKERRINRKELYEYWSNMARKSSITANNTTTTTNTNDNNKLDTMFLRMVQNKTISKSNDKLKQLNKKLLNKKSNSIIYEKEFITHELLPSSSSSNHPLNNLNYLITNINNNDTNNKNNHPIAAKFNEFYDHQQNMTIEKNNHGKITMGKKTVNDNDNNNISTTKNQAEELLNSNKDPNELFDYLLNLNMESSKKTTSTTKNFASADMLKPTQQSNENHYENIPTFTSPTLYSIPATVPNEVNPQYTFNSNKLPMYIPQNLNYYNASPYTVTNNNDNEEEISSGKNGKKGNKKNNNTKTLLTVLPQSLSNNSLLSVTSASSASSSIPEMDFSNVRQHYDFIIPKALPKKSKKSKDKKTKENNPTNSNNKKSALSQVQVLSDNDNNNDDTVSPDYSLINLMFNSDEKINQTTQNNNEKLSDKKLESVDKKDKDKSSNTSLVGYMFNSESNIRKEELSNTSLVGYMFQQ</sequence>
<reference evidence="2 3" key="2">
    <citation type="submission" date="2016-08" db="EMBL/GenBank/DDBJ databases">
        <title>Pervasive Adenine N6-methylation of Active Genes in Fungi.</title>
        <authorList>
            <consortium name="DOE Joint Genome Institute"/>
            <person name="Mondo S.J."/>
            <person name="Dannebaum R.O."/>
            <person name="Kuo R.C."/>
            <person name="Labutti K."/>
            <person name="Haridas S."/>
            <person name="Kuo A."/>
            <person name="Salamov A."/>
            <person name="Ahrendt S.R."/>
            <person name="Lipzen A."/>
            <person name="Sullivan W."/>
            <person name="Andreopoulos W.B."/>
            <person name="Clum A."/>
            <person name="Lindquist E."/>
            <person name="Daum C."/>
            <person name="Ramamoorthy G.K."/>
            <person name="Gryganskyi A."/>
            <person name="Culley D."/>
            <person name="Magnuson J.K."/>
            <person name="James T.Y."/>
            <person name="O'Malley M.A."/>
            <person name="Stajich J.E."/>
            <person name="Spatafora J.W."/>
            <person name="Visel A."/>
            <person name="Grigoriev I.V."/>
        </authorList>
    </citation>
    <scope>NUCLEOTIDE SEQUENCE [LARGE SCALE GENOMIC DNA]</scope>
    <source>
        <strain evidence="2 3">S4</strain>
    </source>
</reference>
<keyword evidence="3" id="KW-1185">Reference proteome</keyword>
<gene>
    <name evidence="2" type="ORF">BCR32DRAFT_274303</name>
</gene>
<reference evidence="2 3" key="1">
    <citation type="submission" date="2016-08" db="EMBL/GenBank/DDBJ databases">
        <title>A Parts List for Fungal Cellulosomes Revealed by Comparative Genomics.</title>
        <authorList>
            <consortium name="DOE Joint Genome Institute"/>
            <person name="Haitjema C.H."/>
            <person name="Gilmore S.P."/>
            <person name="Henske J.K."/>
            <person name="Solomon K.V."/>
            <person name="De Groot R."/>
            <person name="Kuo A."/>
            <person name="Mondo S.J."/>
            <person name="Salamov A.A."/>
            <person name="Labutti K."/>
            <person name="Zhao Z."/>
            <person name="Chiniquy J."/>
            <person name="Barry K."/>
            <person name="Brewer H.M."/>
            <person name="Purvine S.O."/>
            <person name="Wright A.T."/>
            <person name="Boxma B."/>
            <person name="Van Alen T."/>
            <person name="Hackstein J.H."/>
            <person name="Baker S.E."/>
            <person name="Grigoriev I.V."/>
            <person name="O'Malley M.A."/>
        </authorList>
    </citation>
    <scope>NUCLEOTIDE SEQUENCE [LARGE SCALE GENOMIC DNA]</scope>
    <source>
        <strain evidence="2 3">S4</strain>
    </source>
</reference>
<feature type="compositionally biased region" description="Polar residues" evidence="1">
    <location>
        <begin position="355"/>
        <end position="367"/>
    </location>
</feature>